<evidence type="ECO:0000313" key="3">
    <source>
        <dbReference type="EMBL" id="KAF9069334.1"/>
    </source>
</evidence>
<dbReference type="CDD" id="cd09917">
    <property type="entry name" value="F-box_SF"/>
    <property type="match status" value="1"/>
</dbReference>
<sequence>MAQSEEEFTIDNTSGYQDDKSPGENTLGDEPYQEKPSRKRDRTGQKSGSSKPNARNVDNCPDIHCEIESIQKFNFKKRMPEEFRRVKGKRGLLEWLAKDIPFDVILEIFCCVEPGDLLRLSRTSKDIRTILMSRRYEYIWRSARQNVDGLPPLPNDLTNLSMLICCLMHIAISVSVKAVKIYSGHSVLGNSFLDNIEEYLSRQPVAYRNLGILPSEYVQVGQERVLVGSNKYAKKFETEFRLLRTELEREEWILQKQKELEAIQEWRRSTLSNRSKELDALRTERKQDIIARLSSLGWGEEVKLMDKEYESEFSAHRLVKQAKQLTDHDWERMKSELLHLLSRHKNDRRHKERSGIIGRLYVCAATTYVRIRDTLDPRQPLPAIGDVLTHPPLTQRISYDYYEIPPSLDNISSKVSKYLPDIIAKWRPEKTQELVNLLETSGTAVCNPQVAASVFECKGRGCGKVLLYPWGRWTSKSIGFSSKASRVSKKVVEGCGLDPATATVQDLYDANPLIECTTCTRADGSRYFTWWPLILSHPSSHSIKVHPPSSAALKLQIASEFPSYDESLSCSHCHSTISKRSMRSHLETNHGINLAKSQSPLVLDLQAIQEHWYLPLIREPSVCLFRPGHYKVEDSWLA</sequence>
<organism evidence="3 4">
    <name type="scientific">Rhodocollybia butyracea</name>
    <dbReference type="NCBI Taxonomy" id="206335"/>
    <lineage>
        <taxon>Eukaryota</taxon>
        <taxon>Fungi</taxon>
        <taxon>Dikarya</taxon>
        <taxon>Basidiomycota</taxon>
        <taxon>Agaricomycotina</taxon>
        <taxon>Agaricomycetes</taxon>
        <taxon>Agaricomycetidae</taxon>
        <taxon>Agaricales</taxon>
        <taxon>Marasmiineae</taxon>
        <taxon>Omphalotaceae</taxon>
        <taxon>Rhodocollybia</taxon>
    </lineage>
</organism>
<protein>
    <recommendedName>
        <fullName evidence="2">F-box domain-containing protein</fullName>
    </recommendedName>
</protein>
<evidence type="ECO:0000313" key="4">
    <source>
        <dbReference type="Proteomes" id="UP000772434"/>
    </source>
</evidence>
<evidence type="ECO:0000259" key="2">
    <source>
        <dbReference type="PROSITE" id="PS50181"/>
    </source>
</evidence>
<dbReference type="SMART" id="SM00256">
    <property type="entry name" value="FBOX"/>
    <property type="match status" value="1"/>
</dbReference>
<dbReference type="OrthoDB" id="2322499at2759"/>
<evidence type="ECO:0000256" key="1">
    <source>
        <dbReference type="SAM" id="MobiDB-lite"/>
    </source>
</evidence>
<feature type="region of interest" description="Disordered" evidence="1">
    <location>
        <begin position="1"/>
        <end position="58"/>
    </location>
</feature>
<dbReference type="Proteomes" id="UP000772434">
    <property type="component" value="Unassembled WGS sequence"/>
</dbReference>
<feature type="domain" description="F-box" evidence="2">
    <location>
        <begin position="94"/>
        <end position="143"/>
    </location>
</feature>
<name>A0A9P5U803_9AGAR</name>
<dbReference type="EMBL" id="JADNRY010000052">
    <property type="protein sequence ID" value="KAF9069334.1"/>
    <property type="molecule type" value="Genomic_DNA"/>
</dbReference>
<dbReference type="PROSITE" id="PS50181">
    <property type="entry name" value="FBOX"/>
    <property type="match status" value="1"/>
</dbReference>
<dbReference type="AlphaFoldDB" id="A0A9P5U803"/>
<accession>A0A9P5U803</accession>
<comment type="caution">
    <text evidence="3">The sequence shown here is derived from an EMBL/GenBank/DDBJ whole genome shotgun (WGS) entry which is preliminary data.</text>
</comment>
<reference evidence="3" key="1">
    <citation type="submission" date="2020-11" db="EMBL/GenBank/DDBJ databases">
        <authorList>
            <consortium name="DOE Joint Genome Institute"/>
            <person name="Ahrendt S."/>
            <person name="Riley R."/>
            <person name="Andreopoulos W."/>
            <person name="Labutti K."/>
            <person name="Pangilinan J."/>
            <person name="Ruiz-Duenas F.J."/>
            <person name="Barrasa J.M."/>
            <person name="Sanchez-Garcia M."/>
            <person name="Camarero S."/>
            <person name="Miyauchi S."/>
            <person name="Serrano A."/>
            <person name="Linde D."/>
            <person name="Babiker R."/>
            <person name="Drula E."/>
            <person name="Ayuso-Fernandez I."/>
            <person name="Pacheco R."/>
            <person name="Padilla G."/>
            <person name="Ferreira P."/>
            <person name="Barriuso J."/>
            <person name="Kellner H."/>
            <person name="Castanera R."/>
            <person name="Alfaro M."/>
            <person name="Ramirez L."/>
            <person name="Pisabarro A.G."/>
            <person name="Kuo A."/>
            <person name="Tritt A."/>
            <person name="Lipzen A."/>
            <person name="He G."/>
            <person name="Yan M."/>
            <person name="Ng V."/>
            <person name="Cullen D."/>
            <person name="Martin F."/>
            <person name="Rosso M.-N."/>
            <person name="Henrissat B."/>
            <person name="Hibbett D."/>
            <person name="Martinez A.T."/>
            <person name="Grigoriev I.V."/>
        </authorList>
    </citation>
    <scope>NUCLEOTIDE SEQUENCE</scope>
    <source>
        <strain evidence="3">AH 40177</strain>
    </source>
</reference>
<gene>
    <name evidence="3" type="ORF">BDP27DRAFT_1421120</name>
</gene>
<dbReference type="InterPro" id="IPR001810">
    <property type="entry name" value="F-box_dom"/>
</dbReference>
<keyword evidence="4" id="KW-1185">Reference proteome</keyword>
<dbReference type="InterPro" id="IPR036047">
    <property type="entry name" value="F-box-like_dom_sf"/>
</dbReference>
<dbReference type="SUPFAM" id="SSF81383">
    <property type="entry name" value="F-box domain"/>
    <property type="match status" value="1"/>
</dbReference>
<dbReference type="Pfam" id="PF00646">
    <property type="entry name" value="F-box"/>
    <property type="match status" value="1"/>
</dbReference>
<proteinExistence type="predicted"/>